<dbReference type="PANTHER" id="PTHR10173:SF57">
    <property type="entry name" value="PEPTIDE-METHIONINE (R)-S-OXIDE REDUCTASE"/>
    <property type="match status" value="1"/>
</dbReference>
<gene>
    <name evidence="6" type="ORF">C2E20_1818</name>
</gene>
<dbReference type="PROSITE" id="PS51790">
    <property type="entry name" value="MSRB"/>
    <property type="match status" value="1"/>
</dbReference>
<comment type="cofactor">
    <cofactor evidence="3">
        <name>Zn(2+)</name>
        <dbReference type="ChEBI" id="CHEBI:29105"/>
    </cofactor>
    <text evidence="3">Binds 1 zinc ion per subunit.</text>
</comment>
<reference evidence="6 7" key="1">
    <citation type="journal article" date="2018" name="Plant J.">
        <title>Genome sequences of Chlorella sorokiniana UTEX 1602 and Micractinium conductrix SAG 241.80: implications to maltose excretion by a green alga.</title>
        <authorList>
            <person name="Arriola M.B."/>
            <person name="Velmurugan N."/>
            <person name="Zhang Y."/>
            <person name="Plunkett M.H."/>
            <person name="Hondzo H."/>
            <person name="Barney B.M."/>
        </authorList>
    </citation>
    <scope>NUCLEOTIDE SEQUENCE [LARGE SCALE GENOMIC DNA]</scope>
    <source>
        <strain evidence="6 7">SAG 241.80</strain>
    </source>
</reference>
<feature type="compositionally biased region" description="Low complexity" evidence="4">
    <location>
        <begin position="33"/>
        <end position="46"/>
    </location>
</feature>
<evidence type="ECO:0000313" key="6">
    <source>
        <dbReference type="EMBL" id="PSC75020.1"/>
    </source>
</evidence>
<evidence type="ECO:0000256" key="4">
    <source>
        <dbReference type="SAM" id="MobiDB-lite"/>
    </source>
</evidence>
<dbReference type="GO" id="GO:0030091">
    <property type="term" value="P:protein repair"/>
    <property type="evidence" value="ECO:0007669"/>
    <property type="project" value="InterPro"/>
</dbReference>
<keyword evidence="2 3" id="KW-0560">Oxidoreductase</keyword>
<accession>A0A2P6VLR9</accession>
<keyword evidence="3" id="KW-0862">Zinc</keyword>
<sequence length="222" mass="23451">MSACASCSHPHAVAARRAASQRTRRPACRPMVAAQAHQTGQPATGGTPPPPAAAAAAADRASRRAALVALVAGVAALRTGPAAANAKAPREGEIRFTDAEWRQRLTPDSYAVLRRAATEQRGSSPLNYEKRAGTFCCAGCGSPVFPSEAKFESGTGWPSFYDVLPDAVTLTSDSSIPFMPRTEVRCRRCQGHLGHVFPDGPAPTGLRYCMNGLALYFEPQQA</sequence>
<comment type="caution">
    <text evidence="6">The sequence shown here is derived from an EMBL/GenBank/DDBJ whole genome shotgun (WGS) entry which is preliminary data.</text>
</comment>
<dbReference type="PANTHER" id="PTHR10173">
    <property type="entry name" value="METHIONINE SULFOXIDE REDUCTASE"/>
    <property type="match status" value="1"/>
</dbReference>
<protein>
    <recommendedName>
        <fullName evidence="3">Peptide-methionine (R)-S-oxide reductase</fullName>
        <ecNumber evidence="3">1.8.4.12</ecNumber>
    </recommendedName>
</protein>
<comment type="catalytic activity">
    <reaction evidence="3">
        <text>L-methionyl-[protein] + [thioredoxin]-disulfide + H2O = L-methionyl-(R)-S-oxide-[protein] + [thioredoxin]-dithiol</text>
        <dbReference type="Rhea" id="RHEA:24164"/>
        <dbReference type="Rhea" id="RHEA-COMP:10698"/>
        <dbReference type="Rhea" id="RHEA-COMP:10700"/>
        <dbReference type="Rhea" id="RHEA-COMP:12313"/>
        <dbReference type="Rhea" id="RHEA-COMP:12314"/>
        <dbReference type="ChEBI" id="CHEBI:15377"/>
        <dbReference type="ChEBI" id="CHEBI:16044"/>
        <dbReference type="ChEBI" id="CHEBI:29950"/>
        <dbReference type="ChEBI" id="CHEBI:45764"/>
        <dbReference type="ChEBI" id="CHEBI:50058"/>
        <dbReference type="EC" id="1.8.4.12"/>
    </reaction>
</comment>
<dbReference type="Pfam" id="PF01641">
    <property type="entry name" value="SelR"/>
    <property type="match status" value="1"/>
</dbReference>
<keyword evidence="7" id="KW-1185">Reference proteome</keyword>
<evidence type="ECO:0000256" key="1">
    <source>
        <dbReference type="ARBA" id="ARBA00007174"/>
    </source>
</evidence>
<dbReference type="NCBIfam" id="TIGR00357">
    <property type="entry name" value="peptide-methionine (R)-S-oxide reductase MsrB"/>
    <property type="match status" value="1"/>
</dbReference>
<organism evidence="6 7">
    <name type="scientific">Micractinium conductrix</name>
    <dbReference type="NCBI Taxonomy" id="554055"/>
    <lineage>
        <taxon>Eukaryota</taxon>
        <taxon>Viridiplantae</taxon>
        <taxon>Chlorophyta</taxon>
        <taxon>core chlorophytes</taxon>
        <taxon>Trebouxiophyceae</taxon>
        <taxon>Chlorellales</taxon>
        <taxon>Chlorellaceae</taxon>
        <taxon>Chlorella clade</taxon>
        <taxon>Micractinium</taxon>
    </lineage>
</organism>
<keyword evidence="3" id="KW-0479">Metal-binding</keyword>
<dbReference type="EMBL" id="LHPF02000003">
    <property type="protein sequence ID" value="PSC75020.1"/>
    <property type="molecule type" value="Genomic_DNA"/>
</dbReference>
<dbReference type="Gene3D" id="2.170.150.20">
    <property type="entry name" value="Peptide methionine sulfoxide reductase"/>
    <property type="match status" value="1"/>
</dbReference>
<dbReference type="AlphaFoldDB" id="A0A2P6VLR9"/>
<dbReference type="GO" id="GO:0005737">
    <property type="term" value="C:cytoplasm"/>
    <property type="evidence" value="ECO:0007669"/>
    <property type="project" value="TreeGrafter"/>
</dbReference>
<dbReference type="GO" id="GO:0006979">
    <property type="term" value="P:response to oxidative stress"/>
    <property type="evidence" value="ECO:0007669"/>
    <property type="project" value="InterPro"/>
</dbReference>
<name>A0A2P6VLR9_9CHLO</name>
<evidence type="ECO:0000313" key="7">
    <source>
        <dbReference type="Proteomes" id="UP000239649"/>
    </source>
</evidence>
<dbReference type="STRING" id="554055.A0A2P6VLR9"/>
<dbReference type="Proteomes" id="UP000239649">
    <property type="component" value="Unassembled WGS sequence"/>
</dbReference>
<comment type="function">
    <text evidence="3">Catalyzes the reduction of methionine sulfoxide (MetSO) to methionine in proteins. Plays a protective role against oxidative stress by restoring activity to proteins that have been inactivated by methionine oxidation. MSRB family specifically reduces the MetSO R-enantiomer.</text>
</comment>
<evidence type="ECO:0000256" key="2">
    <source>
        <dbReference type="ARBA" id="ARBA00023002"/>
    </source>
</evidence>
<comment type="similarity">
    <text evidence="1 3">Belongs to the MsrB Met sulfoxide reductase family.</text>
</comment>
<dbReference type="OrthoDB" id="44061at2759"/>
<dbReference type="SUPFAM" id="SSF51316">
    <property type="entry name" value="Mss4-like"/>
    <property type="match status" value="1"/>
</dbReference>
<dbReference type="GO" id="GO:0033743">
    <property type="term" value="F:peptide-methionine (R)-S-oxide reductase activity"/>
    <property type="evidence" value="ECO:0007669"/>
    <property type="project" value="UniProtKB-EC"/>
</dbReference>
<evidence type="ECO:0000259" key="5">
    <source>
        <dbReference type="PROSITE" id="PS51790"/>
    </source>
</evidence>
<dbReference type="InterPro" id="IPR028427">
    <property type="entry name" value="Met_Sox_Rdtase_MsrB"/>
</dbReference>
<feature type="compositionally biased region" description="Low complexity" evidence="4">
    <location>
        <begin position="12"/>
        <end position="21"/>
    </location>
</feature>
<feature type="region of interest" description="Disordered" evidence="4">
    <location>
        <begin position="1"/>
        <end position="58"/>
    </location>
</feature>
<dbReference type="EC" id="1.8.4.12" evidence="3"/>
<dbReference type="InterPro" id="IPR011057">
    <property type="entry name" value="Mss4-like_sf"/>
</dbReference>
<proteinExistence type="inferred from homology"/>
<dbReference type="InterPro" id="IPR002579">
    <property type="entry name" value="Met_Sox_Rdtase_MsrB_dom"/>
</dbReference>
<feature type="domain" description="MsrB" evidence="5">
    <location>
        <begin position="98"/>
        <end position="220"/>
    </location>
</feature>
<dbReference type="GO" id="GO:0046872">
    <property type="term" value="F:metal ion binding"/>
    <property type="evidence" value="ECO:0007669"/>
    <property type="project" value="UniProtKB-KW"/>
</dbReference>
<evidence type="ECO:0000256" key="3">
    <source>
        <dbReference type="RuleBase" id="RU365044"/>
    </source>
</evidence>